<reference evidence="2" key="2">
    <citation type="submission" date="2020-09" db="EMBL/GenBank/DDBJ databases">
        <authorList>
            <person name="Sun Q."/>
            <person name="Ohkuma M."/>
        </authorList>
    </citation>
    <scope>NUCLEOTIDE SEQUENCE</scope>
    <source>
        <strain evidence="2">JCM 4234</strain>
    </source>
</reference>
<accession>A0A918GR76</accession>
<dbReference type="AlphaFoldDB" id="A0A918GR76"/>
<sequence length="106" mass="11680">MSQKQILGHRFLADLGVLTLEIHFESEERMTFTVIKGGELVPDGHTETVAVTTAEIRPDVYLTSWKELSGATITHLEDFERGLLYSRITLPDGTPLALTGTIGPLD</sequence>
<evidence type="ECO:0000313" key="3">
    <source>
        <dbReference type="Proteomes" id="UP000653493"/>
    </source>
</evidence>
<keyword evidence="3" id="KW-1185">Reference proteome</keyword>
<evidence type="ECO:0000259" key="1">
    <source>
        <dbReference type="Pfam" id="PF22036"/>
    </source>
</evidence>
<organism evidence="2 3">
    <name type="scientific">Streptomyces griseoviridis</name>
    <dbReference type="NCBI Taxonomy" id="45398"/>
    <lineage>
        <taxon>Bacteria</taxon>
        <taxon>Bacillati</taxon>
        <taxon>Actinomycetota</taxon>
        <taxon>Actinomycetes</taxon>
        <taxon>Kitasatosporales</taxon>
        <taxon>Streptomycetaceae</taxon>
        <taxon>Streptomyces</taxon>
    </lineage>
</organism>
<dbReference type="EMBL" id="BMSL01000019">
    <property type="protein sequence ID" value="GGS55261.1"/>
    <property type="molecule type" value="Genomic_DNA"/>
</dbReference>
<feature type="domain" description="MoaF-like" evidence="1">
    <location>
        <begin position="8"/>
        <end position="102"/>
    </location>
</feature>
<dbReference type="Proteomes" id="UP000653493">
    <property type="component" value="Unassembled WGS sequence"/>
</dbReference>
<evidence type="ECO:0000313" key="2">
    <source>
        <dbReference type="EMBL" id="GGS55261.1"/>
    </source>
</evidence>
<name>A0A918GR76_STRGD</name>
<gene>
    <name evidence="2" type="ORF">GCM10010238_50720</name>
</gene>
<protein>
    <recommendedName>
        <fullName evidence="1">MoaF-like domain-containing protein</fullName>
    </recommendedName>
</protein>
<dbReference type="InterPro" id="IPR012674">
    <property type="entry name" value="Calycin"/>
</dbReference>
<proteinExistence type="predicted"/>
<dbReference type="Pfam" id="PF22036">
    <property type="entry name" value="MoaF_like"/>
    <property type="match status" value="1"/>
</dbReference>
<dbReference type="InterPro" id="IPR053892">
    <property type="entry name" value="MoaF-like"/>
</dbReference>
<dbReference type="Gene3D" id="2.40.128.20">
    <property type="match status" value="1"/>
</dbReference>
<reference evidence="2" key="1">
    <citation type="journal article" date="2014" name="Int. J. Syst. Evol. Microbiol.">
        <title>Complete genome sequence of Corynebacterium casei LMG S-19264T (=DSM 44701T), isolated from a smear-ripened cheese.</title>
        <authorList>
            <consortium name="US DOE Joint Genome Institute (JGI-PGF)"/>
            <person name="Walter F."/>
            <person name="Albersmeier A."/>
            <person name="Kalinowski J."/>
            <person name="Ruckert C."/>
        </authorList>
    </citation>
    <scope>NUCLEOTIDE SEQUENCE</scope>
    <source>
        <strain evidence="2">JCM 4234</strain>
    </source>
</reference>
<comment type="caution">
    <text evidence="2">The sequence shown here is derived from an EMBL/GenBank/DDBJ whole genome shotgun (WGS) entry which is preliminary data.</text>
</comment>